<evidence type="ECO:0000313" key="2">
    <source>
        <dbReference type="Proteomes" id="UP001432180"/>
    </source>
</evidence>
<evidence type="ECO:0000313" key="1">
    <source>
        <dbReference type="EMBL" id="WPL19835.1"/>
    </source>
</evidence>
<accession>A0ABZ0SFL4</accession>
<dbReference type="Proteomes" id="UP001432180">
    <property type="component" value="Chromosome"/>
</dbReference>
<sequence length="184" mass="20019">MNNVRSYQGLEPQVANDAWIDETAVVIGRVSVGPQASIWPQSVVRGDIHRIEIGTGSNIQDGCILHVSHDSRFLPGGAPTIVHDYVTVGHQAVLHGCEVRDHCLIGIGARVLDRALLKPRCMLAAGALVPPGKVLEGGYLYVGAPARRERRLTDLEVEYLDYAAEHYIELAVKHRMTVSLGLNA</sequence>
<dbReference type="InterPro" id="IPR050484">
    <property type="entry name" value="Transf_Hexapept/Carb_Anhydrase"/>
</dbReference>
<dbReference type="InterPro" id="IPR011004">
    <property type="entry name" value="Trimer_LpxA-like_sf"/>
</dbReference>
<reference evidence="1 2" key="1">
    <citation type="journal article" date="2023" name="Microorganisms">
        <title>Thiorhodovibrio frisius and Trv. litoralis spp. nov., Two Novel Members from a Clade of Fastidious Purple Sulfur Bacteria That Exhibit Unique Red-Shifted Light-Harvesting Capabilities.</title>
        <authorList>
            <person name="Methner A."/>
            <person name="Kuzyk S.B."/>
            <person name="Petersen J."/>
            <person name="Bauer S."/>
            <person name="Brinkmann H."/>
            <person name="Sichau K."/>
            <person name="Wanner G."/>
            <person name="Wolf J."/>
            <person name="Neumann-Schaal M."/>
            <person name="Henke P."/>
            <person name="Tank M."/>
            <person name="Sproer C."/>
            <person name="Bunk B."/>
            <person name="Overmann J."/>
        </authorList>
    </citation>
    <scope>NUCLEOTIDE SEQUENCE [LARGE SCALE GENOMIC DNA]</scope>
    <source>
        <strain evidence="1 2">DSM 6702</strain>
    </source>
</reference>
<dbReference type="RefSeq" id="WP_328985586.1">
    <property type="nucleotide sequence ID" value="NZ_CP121472.1"/>
</dbReference>
<dbReference type="PANTHER" id="PTHR13061">
    <property type="entry name" value="DYNACTIN SUBUNIT P25"/>
    <property type="match status" value="1"/>
</dbReference>
<gene>
    <name evidence="1" type="ORF">Thiowin_04982</name>
</gene>
<dbReference type="Gene3D" id="2.160.10.10">
    <property type="entry name" value="Hexapeptide repeat proteins"/>
    <property type="match status" value="1"/>
</dbReference>
<keyword evidence="2" id="KW-1185">Reference proteome</keyword>
<dbReference type="EMBL" id="CP121472">
    <property type="protein sequence ID" value="WPL19835.1"/>
    <property type="molecule type" value="Genomic_DNA"/>
</dbReference>
<dbReference type="PANTHER" id="PTHR13061:SF56">
    <property type="entry name" value="PROTEIN YRDA"/>
    <property type="match status" value="1"/>
</dbReference>
<dbReference type="InterPro" id="IPR047324">
    <property type="entry name" value="LbH_gamma_CA-like"/>
</dbReference>
<dbReference type="CDD" id="cd04645">
    <property type="entry name" value="LbH_gamma_CA_like"/>
    <property type="match status" value="1"/>
</dbReference>
<proteinExistence type="predicted"/>
<organism evidence="1 2">
    <name type="scientific">Thiorhodovibrio winogradskyi</name>
    <dbReference type="NCBI Taxonomy" id="77007"/>
    <lineage>
        <taxon>Bacteria</taxon>
        <taxon>Pseudomonadati</taxon>
        <taxon>Pseudomonadota</taxon>
        <taxon>Gammaproteobacteria</taxon>
        <taxon>Chromatiales</taxon>
        <taxon>Chromatiaceae</taxon>
        <taxon>Thiorhodovibrio</taxon>
    </lineage>
</organism>
<protein>
    <submittedName>
        <fullName evidence="1">Carnitine operon protein CaiE</fullName>
    </submittedName>
</protein>
<dbReference type="SUPFAM" id="SSF51161">
    <property type="entry name" value="Trimeric LpxA-like enzymes"/>
    <property type="match status" value="1"/>
</dbReference>
<name>A0ABZ0SFL4_9GAMM</name>